<accession>A0A1G8CRE0</accession>
<dbReference type="PANTHER" id="PTHR48100">
    <property type="entry name" value="BROAD-SPECIFICITY PHOSPHATASE YOR283W-RELATED"/>
    <property type="match status" value="1"/>
</dbReference>
<dbReference type="OrthoDB" id="9783269at2"/>
<dbReference type="InterPro" id="IPR050275">
    <property type="entry name" value="PGM_Phosphatase"/>
</dbReference>
<dbReference type="PANTHER" id="PTHR48100:SF1">
    <property type="entry name" value="HISTIDINE PHOSPHATASE FAMILY PROTEIN-RELATED"/>
    <property type="match status" value="1"/>
</dbReference>
<dbReference type="GO" id="GO:0016791">
    <property type="term" value="F:phosphatase activity"/>
    <property type="evidence" value="ECO:0007669"/>
    <property type="project" value="TreeGrafter"/>
</dbReference>
<evidence type="ECO:0000256" key="2">
    <source>
        <dbReference type="PIRSR" id="PIRSR613078-2"/>
    </source>
</evidence>
<dbReference type="Proteomes" id="UP000199706">
    <property type="component" value="Unassembled WGS sequence"/>
</dbReference>
<dbReference type="CDD" id="cd07067">
    <property type="entry name" value="HP_PGM_like"/>
    <property type="match status" value="1"/>
</dbReference>
<dbReference type="InterPro" id="IPR013078">
    <property type="entry name" value="His_Pase_superF_clade-1"/>
</dbReference>
<name>A0A1G8CRE0_9BURK</name>
<feature type="active site" description="Tele-phosphohistidine intermediate" evidence="1">
    <location>
        <position position="10"/>
    </location>
</feature>
<dbReference type="SMART" id="SM00855">
    <property type="entry name" value="PGAM"/>
    <property type="match status" value="1"/>
</dbReference>
<gene>
    <name evidence="3" type="ORF">SAMN05216466_110111</name>
</gene>
<dbReference type="Pfam" id="PF00300">
    <property type="entry name" value="His_Phos_1"/>
    <property type="match status" value="1"/>
</dbReference>
<evidence type="ECO:0000313" key="3">
    <source>
        <dbReference type="EMBL" id="SDH48055.1"/>
    </source>
</evidence>
<feature type="binding site" evidence="2">
    <location>
        <position position="64"/>
    </location>
    <ligand>
        <name>substrate</name>
    </ligand>
</feature>
<dbReference type="AlphaFoldDB" id="A0A1G8CRE0"/>
<feature type="binding site" evidence="2">
    <location>
        <begin position="88"/>
        <end position="91"/>
    </location>
    <ligand>
        <name>substrate</name>
    </ligand>
</feature>
<protein>
    <submittedName>
        <fullName evidence="3">Phosphoglycerate mutase</fullName>
    </submittedName>
</protein>
<dbReference type="Gene3D" id="3.40.50.1240">
    <property type="entry name" value="Phosphoglycerate mutase-like"/>
    <property type="match status" value="1"/>
</dbReference>
<sequence length="224" mass="25012">MSTQILFIRHGETDWNRIKRIQGHIDIPLATSGLEQAERLARRLADEAQQGGRIDAVYSSDLQRAQQTAQPIAHVLGLPLNLREGLRERSYGAFQGYDRDEIAERYPDEYDHWQTRDAGFAPPEGESMRAFYHRVMDAITPIVSAHRGGRVACVAHGGVLDCVYRFARDLSLEVPRDYALLNTSVNVVEFDGGGKATVKSWADVSHLDAPSEDDTLRKIVTPGL</sequence>
<feature type="active site" description="Proton donor/acceptor" evidence="1">
    <location>
        <position position="88"/>
    </location>
</feature>
<organism evidence="3 4">
    <name type="scientific">Paraburkholderia phenazinium</name>
    <dbReference type="NCBI Taxonomy" id="60549"/>
    <lineage>
        <taxon>Bacteria</taxon>
        <taxon>Pseudomonadati</taxon>
        <taxon>Pseudomonadota</taxon>
        <taxon>Betaproteobacteria</taxon>
        <taxon>Burkholderiales</taxon>
        <taxon>Burkholderiaceae</taxon>
        <taxon>Paraburkholderia</taxon>
    </lineage>
</organism>
<dbReference type="InterPro" id="IPR029033">
    <property type="entry name" value="His_PPase_superfam"/>
</dbReference>
<proteinExistence type="predicted"/>
<reference evidence="3 4" key="1">
    <citation type="submission" date="2016-10" db="EMBL/GenBank/DDBJ databases">
        <authorList>
            <person name="de Groot N.N."/>
        </authorList>
    </citation>
    <scope>NUCLEOTIDE SEQUENCE [LARGE SCALE GENOMIC DNA]</scope>
    <source>
        <strain evidence="3 4">LMG 2247</strain>
    </source>
</reference>
<evidence type="ECO:0000256" key="1">
    <source>
        <dbReference type="PIRSR" id="PIRSR613078-1"/>
    </source>
</evidence>
<feature type="binding site" evidence="2">
    <location>
        <begin position="9"/>
        <end position="16"/>
    </location>
    <ligand>
        <name>substrate</name>
    </ligand>
</feature>
<dbReference type="RefSeq" id="WP_090686668.1">
    <property type="nucleotide sequence ID" value="NZ_CADERL010000009.1"/>
</dbReference>
<evidence type="ECO:0000313" key="4">
    <source>
        <dbReference type="Proteomes" id="UP000199706"/>
    </source>
</evidence>
<dbReference type="EMBL" id="FNCJ01000010">
    <property type="protein sequence ID" value="SDH48055.1"/>
    <property type="molecule type" value="Genomic_DNA"/>
</dbReference>
<dbReference type="SUPFAM" id="SSF53254">
    <property type="entry name" value="Phosphoglycerate mutase-like"/>
    <property type="match status" value="1"/>
</dbReference>
<dbReference type="GO" id="GO:0005737">
    <property type="term" value="C:cytoplasm"/>
    <property type="evidence" value="ECO:0007669"/>
    <property type="project" value="TreeGrafter"/>
</dbReference>